<accession>T1G2G5</accession>
<evidence type="ECO:0000256" key="2">
    <source>
        <dbReference type="ARBA" id="ARBA00022692"/>
    </source>
</evidence>
<dbReference type="CTD" id="20215263"/>
<dbReference type="OMA" id="ENECNHE"/>
<evidence type="ECO:0000259" key="7">
    <source>
        <dbReference type="Pfam" id="PF02932"/>
    </source>
</evidence>
<dbReference type="EnsemblMetazoa" id="HelroT76189">
    <property type="protein sequence ID" value="HelroP76189"/>
    <property type="gene ID" value="HelroG76189"/>
</dbReference>
<dbReference type="Pfam" id="PF02931">
    <property type="entry name" value="Neur_chan_LBD"/>
    <property type="match status" value="1"/>
</dbReference>
<feature type="domain" description="Neurotransmitter-gated ion-channel ligand-binding" evidence="6">
    <location>
        <begin position="4"/>
        <end position="155"/>
    </location>
</feature>
<feature type="transmembrane region" description="Helical" evidence="5">
    <location>
        <begin position="187"/>
        <end position="208"/>
    </location>
</feature>
<proteinExistence type="inferred from homology"/>
<dbReference type="GO" id="GO:0042391">
    <property type="term" value="P:regulation of membrane potential"/>
    <property type="evidence" value="ECO:0000318"/>
    <property type="project" value="GO_Central"/>
</dbReference>
<feature type="transmembrane region" description="Helical" evidence="5">
    <location>
        <begin position="156"/>
        <end position="180"/>
    </location>
</feature>
<dbReference type="GO" id="GO:1904315">
    <property type="term" value="F:transmitter-gated monoatomic ion channel activity involved in regulation of postsynaptic membrane potential"/>
    <property type="evidence" value="ECO:0000318"/>
    <property type="project" value="GO_Central"/>
</dbReference>
<evidence type="ECO:0000256" key="1">
    <source>
        <dbReference type="ARBA" id="ARBA00004141"/>
    </source>
</evidence>
<dbReference type="GeneID" id="20215263"/>
<evidence type="ECO:0000313" key="9">
    <source>
        <dbReference type="EnsemblMetazoa" id="HelroP76189"/>
    </source>
</evidence>
<dbReference type="OrthoDB" id="6127156at2759"/>
<dbReference type="GO" id="GO:0004888">
    <property type="term" value="F:transmembrane signaling receptor activity"/>
    <property type="evidence" value="ECO:0007669"/>
    <property type="project" value="InterPro"/>
</dbReference>
<dbReference type="PANTHER" id="PTHR18945">
    <property type="entry name" value="NEUROTRANSMITTER GATED ION CHANNEL"/>
    <property type="match status" value="1"/>
</dbReference>
<keyword evidence="3 5" id="KW-1133">Transmembrane helix</keyword>
<evidence type="ECO:0000313" key="8">
    <source>
        <dbReference type="EMBL" id="ESO07802.1"/>
    </source>
</evidence>
<evidence type="ECO:0000256" key="4">
    <source>
        <dbReference type="ARBA" id="ARBA00023136"/>
    </source>
</evidence>
<protein>
    <submittedName>
        <fullName evidence="8 9">Uncharacterized protein</fullName>
    </submittedName>
</protein>
<reference evidence="10" key="1">
    <citation type="submission" date="2012-12" db="EMBL/GenBank/DDBJ databases">
        <authorList>
            <person name="Hellsten U."/>
            <person name="Grimwood J."/>
            <person name="Chapman J.A."/>
            <person name="Shapiro H."/>
            <person name="Aerts A."/>
            <person name="Otillar R.P."/>
            <person name="Terry A.Y."/>
            <person name="Boore J.L."/>
            <person name="Simakov O."/>
            <person name="Marletaz F."/>
            <person name="Cho S.-J."/>
            <person name="Edsinger-Gonzales E."/>
            <person name="Havlak P."/>
            <person name="Kuo D.-H."/>
            <person name="Larsson T."/>
            <person name="Lv J."/>
            <person name="Arendt D."/>
            <person name="Savage R."/>
            <person name="Osoegawa K."/>
            <person name="de Jong P."/>
            <person name="Lindberg D.R."/>
            <person name="Seaver E.C."/>
            <person name="Weisblat D.A."/>
            <person name="Putnam N.H."/>
            <person name="Grigoriev I.V."/>
            <person name="Rokhsar D.S."/>
        </authorList>
    </citation>
    <scope>NUCLEOTIDE SEQUENCE</scope>
</reference>
<dbReference type="RefSeq" id="XP_009014413.1">
    <property type="nucleotide sequence ID" value="XM_009016165.1"/>
</dbReference>
<evidence type="ECO:0000313" key="10">
    <source>
        <dbReference type="Proteomes" id="UP000015101"/>
    </source>
</evidence>
<comment type="caution">
    <text evidence="5">Lacks conserved residue(s) required for the propagation of feature annotation.</text>
</comment>
<feature type="domain" description="Neurotransmitter-gated ion-channel transmembrane" evidence="7">
    <location>
        <begin position="163"/>
        <end position="216"/>
    </location>
</feature>
<dbReference type="GO" id="GO:0007268">
    <property type="term" value="P:chemical synaptic transmission"/>
    <property type="evidence" value="ECO:0000318"/>
    <property type="project" value="GO_Central"/>
</dbReference>
<dbReference type="SUPFAM" id="SSF90112">
    <property type="entry name" value="Neurotransmitter-gated ion-channel transmembrane pore"/>
    <property type="match status" value="1"/>
</dbReference>
<gene>
    <name evidence="9" type="primary">20215263</name>
    <name evidence="8" type="ORF">HELRODRAFT_76189</name>
</gene>
<dbReference type="AlphaFoldDB" id="T1G2G5"/>
<dbReference type="GO" id="GO:0005231">
    <property type="term" value="F:excitatory extracellular ligand-gated monoatomic ion channel activity"/>
    <property type="evidence" value="ECO:0000318"/>
    <property type="project" value="GO_Central"/>
</dbReference>
<dbReference type="EMBL" id="KB096183">
    <property type="protein sequence ID" value="ESO07802.1"/>
    <property type="molecule type" value="Genomic_DNA"/>
</dbReference>
<dbReference type="GO" id="GO:0045202">
    <property type="term" value="C:synapse"/>
    <property type="evidence" value="ECO:0000318"/>
    <property type="project" value="GO_Central"/>
</dbReference>
<dbReference type="InterPro" id="IPR036719">
    <property type="entry name" value="Neuro-gated_channel_TM_sf"/>
</dbReference>
<name>T1G2G5_HELRO</name>
<comment type="similarity">
    <text evidence="5">Belongs to the ligand-gated ion channel (TC 1.A.9) family.</text>
</comment>
<dbReference type="SUPFAM" id="SSF63712">
    <property type="entry name" value="Nicotinic receptor ligand binding domain-like"/>
    <property type="match status" value="1"/>
</dbReference>
<dbReference type="InParanoid" id="T1G2G5"/>
<dbReference type="GO" id="GO:0005886">
    <property type="term" value="C:plasma membrane"/>
    <property type="evidence" value="ECO:0000318"/>
    <property type="project" value="GO_Central"/>
</dbReference>
<keyword evidence="4 5" id="KW-0472">Membrane</keyword>
<keyword evidence="5" id="KW-0407">Ion channel</keyword>
<dbReference type="GO" id="GO:0034220">
    <property type="term" value="P:monoatomic ion transmembrane transport"/>
    <property type="evidence" value="ECO:0000318"/>
    <property type="project" value="GO_Central"/>
</dbReference>
<evidence type="ECO:0000256" key="3">
    <source>
        <dbReference type="ARBA" id="ARBA00022989"/>
    </source>
</evidence>
<dbReference type="InterPro" id="IPR036734">
    <property type="entry name" value="Neur_chan_lig-bd_sf"/>
</dbReference>
<dbReference type="InterPro" id="IPR006202">
    <property type="entry name" value="Neur_chan_lig-bd"/>
</dbReference>
<keyword evidence="10" id="KW-1185">Reference proteome</keyword>
<dbReference type="PROSITE" id="PS00236">
    <property type="entry name" value="NEUROTR_ION_CHANNEL"/>
    <property type="match status" value="1"/>
</dbReference>
<comment type="subcellular location">
    <subcellularLocation>
        <location evidence="1">Membrane</location>
        <topology evidence="1">Multi-pass membrane protein</topology>
    </subcellularLocation>
</comment>
<reference evidence="8 10" key="2">
    <citation type="journal article" date="2013" name="Nature">
        <title>Insights into bilaterian evolution from three spiralian genomes.</title>
        <authorList>
            <person name="Simakov O."/>
            <person name="Marletaz F."/>
            <person name="Cho S.J."/>
            <person name="Edsinger-Gonzales E."/>
            <person name="Havlak P."/>
            <person name="Hellsten U."/>
            <person name="Kuo D.H."/>
            <person name="Larsson T."/>
            <person name="Lv J."/>
            <person name="Arendt D."/>
            <person name="Savage R."/>
            <person name="Osoegawa K."/>
            <person name="de Jong P."/>
            <person name="Grimwood J."/>
            <person name="Chapman J.A."/>
            <person name="Shapiro H."/>
            <person name="Aerts A."/>
            <person name="Otillar R.P."/>
            <person name="Terry A.Y."/>
            <person name="Boore J.L."/>
            <person name="Grigoriev I.V."/>
            <person name="Lindberg D.R."/>
            <person name="Seaver E.C."/>
            <person name="Weisblat D.A."/>
            <person name="Putnam N.H."/>
            <person name="Rokhsar D.S."/>
        </authorList>
    </citation>
    <scope>NUCLEOTIDE SEQUENCE</scope>
</reference>
<dbReference type="InterPro" id="IPR006201">
    <property type="entry name" value="Neur_channel"/>
</dbReference>
<dbReference type="GO" id="GO:0043005">
    <property type="term" value="C:neuron projection"/>
    <property type="evidence" value="ECO:0000318"/>
    <property type="project" value="GO_Central"/>
</dbReference>
<dbReference type="InterPro" id="IPR006029">
    <property type="entry name" value="Neurotrans-gated_channel_TM"/>
</dbReference>
<dbReference type="InterPro" id="IPR038050">
    <property type="entry name" value="Neuro_actylchol_rec"/>
</dbReference>
<sequence length="219" mass="25531">MTFQNWIDEYLRWNKSDHNNISRISVRACDVWLPDVYIRNGLKTSPQSVIITYKGRVYMDLLRETTTYCKLDLTFFPFDVQTCYIHVESFTFTTAQVSTAADCYIADCFIDFGIALNNLKPHGQWNIVKVSTRTNEEMKKNFSMVTFVLHLRRNPLFYFTYFIYPCVISAVVVVFVFLLPSDSRGKINFSVTVLLSFTVFLATMYFVLPESGFYVPYLS</sequence>
<dbReference type="Gene3D" id="2.70.170.10">
    <property type="entry name" value="Neurotransmitter-gated ion-channel ligand-binding domain"/>
    <property type="match status" value="1"/>
</dbReference>
<dbReference type="Proteomes" id="UP000015101">
    <property type="component" value="Unassembled WGS sequence"/>
</dbReference>
<evidence type="ECO:0000256" key="5">
    <source>
        <dbReference type="RuleBase" id="RU000687"/>
    </source>
</evidence>
<dbReference type="GO" id="GO:0098794">
    <property type="term" value="C:postsynapse"/>
    <property type="evidence" value="ECO:0007669"/>
    <property type="project" value="GOC"/>
</dbReference>
<evidence type="ECO:0000259" key="6">
    <source>
        <dbReference type="Pfam" id="PF02931"/>
    </source>
</evidence>
<dbReference type="EMBL" id="AMQM01003526">
    <property type="status" value="NOT_ANNOTATED_CDS"/>
    <property type="molecule type" value="Genomic_DNA"/>
</dbReference>
<dbReference type="Gene3D" id="1.20.58.390">
    <property type="entry name" value="Neurotransmitter-gated ion-channel transmembrane domain"/>
    <property type="match status" value="1"/>
</dbReference>
<reference evidence="9" key="3">
    <citation type="submission" date="2015-06" db="UniProtKB">
        <authorList>
            <consortium name="EnsemblMetazoa"/>
        </authorList>
    </citation>
    <scope>IDENTIFICATION</scope>
</reference>
<dbReference type="HOGENOM" id="CLU_018074_2_1_1"/>
<dbReference type="eggNOG" id="KOG3645">
    <property type="taxonomic scope" value="Eukaryota"/>
</dbReference>
<keyword evidence="5" id="KW-0813">Transport</keyword>
<keyword evidence="2 5" id="KW-0812">Transmembrane</keyword>
<dbReference type="KEGG" id="hro:HELRODRAFT_76189"/>
<keyword evidence="5" id="KW-0406">Ion transport</keyword>
<dbReference type="STRING" id="6412.T1G2G5"/>
<dbReference type="PRINTS" id="PR00252">
    <property type="entry name" value="NRIONCHANNEL"/>
</dbReference>
<organism evidence="9 10">
    <name type="scientific">Helobdella robusta</name>
    <name type="common">Californian leech</name>
    <dbReference type="NCBI Taxonomy" id="6412"/>
    <lineage>
        <taxon>Eukaryota</taxon>
        <taxon>Metazoa</taxon>
        <taxon>Spiralia</taxon>
        <taxon>Lophotrochozoa</taxon>
        <taxon>Annelida</taxon>
        <taxon>Clitellata</taxon>
        <taxon>Hirudinea</taxon>
        <taxon>Rhynchobdellida</taxon>
        <taxon>Glossiphoniidae</taxon>
        <taxon>Helobdella</taxon>
    </lineage>
</organism>
<dbReference type="Pfam" id="PF02932">
    <property type="entry name" value="Neur_chan_memb"/>
    <property type="match status" value="1"/>
</dbReference>
<dbReference type="InterPro" id="IPR018000">
    <property type="entry name" value="Neurotransmitter_ion_chnl_CS"/>
</dbReference>
<dbReference type="CDD" id="cd18989">
    <property type="entry name" value="LGIC_ECD_cation"/>
    <property type="match status" value="1"/>
</dbReference>
<dbReference type="GO" id="GO:0005892">
    <property type="term" value="C:acetylcholine-gated channel complex"/>
    <property type="evidence" value="ECO:0000318"/>
    <property type="project" value="GO_Central"/>
</dbReference>